<protein>
    <recommendedName>
        <fullName evidence="2">ZSWIM1/3 RNaseH-like domain-containing protein</fullName>
    </recommendedName>
</protein>
<dbReference type="Pfam" id="PF21056">
    <property type="entry name" value="ZSWIM1-3_RNaseH-like"/>
    <property type="match status" value="1"/>
</dbReference>
<dbReference type="EMBL" id="ANIX01005295">
    <property type="protein sequence ID" value="ETO99634.1"/>
    <property type="molecule type" value="Genomic_DNA"/>
</dbReference>
<gene>
    <name evidence="3" type="ORF">F441_22951</name>
</gene>
<evidence type="ECO:0000313" key="4">
    <source>
        <dbReference type="Proteomes" id="UP000018958"/>
    </source>
</evidence>
<feature type="domain" description="ZSWIM1/3 RNaseH-like" evidence="2">
    <location>
        <begin position="203"/>
        <end position="319"/>
    </location>
</feature>
<organism evidence="3 4">
    <name type="scientific">Phytophthora nicotianae CJ01A1</name>
    <dbReference type="NCBI Taxonomy" id="1317063"/>
    <lineage>
        <taxon>Eukaryota</taxon>
        <taxon>Sar</taxon>
        <taxon>Stramenopiles</taxon>
        <taxon>Oomycota</taxon>
        <taxon>Peronosporomycetes</taxon>
        <taxon>Peronosporales</taxon>
        <taxon>Peronosporaceae</taxon>
        <taxon>Phytophthora</taxon>
    </lineage>
</organism>
<dbReference type="OrthoDB" id="113719at2759"/>
<evidence type="ECO:0000259" key="2">
    <source>
        <dbReference type="Pfam" id="PF21056"/>
    </source>
</evidence>
<dbReference type="PANTHER" id="PTHR31569:SF4">
    <property type="entry name" value="SWIM-TYPE DOMAIN-CONTAINING PROTEIN"/>
    <property type="match status" value="1"/>
</dbReference>
<name>W2VMY7_PHYNI</name>
<sequence length="455" mass="52243">MDETSGNDMVNVEPPAVWHSNWDAWQSYFTRYCDRTMQVLPVKETMSRSERNKRLRRTKKGADDSQLVPDEFDPYNKRKSRGEGSRPRQHIRLTDCPFRFVVQWNLSRGELQVKNSCFKHNHRVSAAAFATYPTSRGVSNPLVSARVDGMLAGGAKRSRIYDYLLEHDQNVIQVDVDNLVREHASSVASTDDNDATAREIVTFSAADPENVSSVAETAAGETGVISLTTSHMRRMFGRFSELLMVDCSHKTNRFVIQLQLLTFMSVNEFGEGCVVQQSLIQTNGDWHMERAISHFKRSHPTRIDLLRVIVVDKDHNEIRLKEMRSKPEFGRISGEDAGQIDALVHRMVYAGSEEDYESNCASLKGLCERIGMESFWEYFDKNWNSCQDRWLKDSVDGSMSMSSCVKAVLAYDRGMENEYKYRLSRIGMFVNSNYDEEMQNVLRFTTHYVAEQIEH</sequence>
<proteinExistence type="predicted"/>
<accession>W2VMY7</accession>
<dbReference type="InterPro" id="IPR052579">
    <property type="entry name" value="Zinc_finger_SWIM"/>
</dbReference>
<evidence type="ECO:0000256" key="1">
    <source>
        <dbReference type="SAM" id="MobiDB-lite"/>
    </source>
</evidence>
<dbReference type="PANTHER" id="PTHR31569">
    <property type="entry name" value="SWIM-TYPE DOMAIN-CONTAINING PROTEIN"/>
    <property type="match status" value="1"/>
</dbReference>
<dbReference type="Proteomes" id="UP000018958">
    <property type="component" value="Unassembled WGS sequence"/>
</dbReference>
<feature type="region of interest" description="Disordered" evidence="1">
    <location>
        <begin position="44"/>
        <end position="88"/>
    </location>
</feature>
<dbReference type="InterPro" id="IPR048324">
    <property type="entry name" value="ZSWIM1-3_RNaseH-like"/>
</dbReference>
<reference evidence="3 4" key="1">
    <citation type="submission" date="2013-11" db="EMBL/GenBank/DDBJ databases">
        <title>The Genome Sequence of Phytophthora parasitica CJ01A1.</title>
        <authorList>
            <consortium name="The Broad Institute Genomics Platform"/>
            <person name="Russ C."/>
            <person name="Tyler B."/>
            <person name="Panabieres F."/>
            <person name="Shan W."/>
            <person name="Tripathy S."/>
            <person name="Grunwald N."/>
            <person name="Machado M."/>
            <person name="Johnson C.S."/>
            <person name="Walker B."/>
            <person name="Young S.K."/>
            <person name="Zeng Q."/>
            <person name="Gargeya S."/>
            <person name="Fitzgerald M."/>
            <person name="Haas B."/>
            <person name="Abouelleil A."/>
            <person name="Allen A.W."/>
            <person name="Alvarado L."/>
            <person name="Arachchi H.M."/>
            <person name="Berlin A.M."/>
            <person name="Chapman S.B."/>
            <person name="Gainer-Dewar J."/>
            <person name="Goldberg J."/>
            <person name="Griggs A."/>
            <person name="Gujja S."/>
            <person name="Hansen M."/>
            <person name="Howarth C."/>
            <person name="Imamovic A."/>
            <person name="Ireland A."/>
            <person name="Larimer J."/>
            <person name="McCowan C."/>
            <person name="Murphy C."/>
            <person name="Pearson M."/>
            <person name="Poon T.W."/>
            <person name="Priest M."/>
            <person name="Roberts A."/>
            <person name="Saif S."/>
            <person name="Shea T."/>
            <person name="Sisk P."/>
            <person name="Sykes S."/>
            <person name="Wortman J."/>
            <person name="Nusbaum C."/>
            <person name="Birren B."/>
        </authorList>
    </citation>
    <scope>NUCLEOTIDE SEQUENCE [LARGE SCALE GENOMIC DNA]</scope>
    <source>
        <strain evidence="3 4">CJ01A1</strain>
    </source>
</reference>
<dbReference type="AlphaFoldDB" id="W2VMY7"/>
<evidence type="ECO:0000313" key="3">
    <source>
        <dbReference type="EMBL" id="ETO99634.1"/>
    </source>
</evidence>
<comment type="caution">
    <text evidence="3">The sequence shown here is derived from an EMBL/GenBank/DDBJ whole genome shotgun (WGS) entry which is preliminary data.</text>
</comment>